<comment type="caution">
    <text evidence="7">The sequence shown here is derived from an EMBL/GenBank/DDBJ whole genome shotgun (WGS) entry which is preliminary data.</text>
</comment>
<evidence type="ECO:0000256" key="1">
    <source>
        <dbReference type="ARBA" id="ARBA00005565"/>
    </source>
</evidence>
<dbReference type="GO" id="GO:0006353">
    <property type="term" value="P:DNA-templated transcription termination"/>
    <property type="evidence" value="ECO:0007669"/>
    <property type="project" value="UniProtKB-UniRule"/>
</dbReference>
<name>A0A0R2CJB1_9LACO</name>
<reference evidence="7 8" key="1">
    <citation type="journal article" date="2015" name="Genome Announc.">
        <title>Expanding the biotechnology potential of lactobacilli through comparative genomics of 213 strains and associated genera.</title>
        <authorList>
            <person name="Sun Z."/>
            <person name="Harris H.M."/>
            <person name="McCann A."/>
            <person name="Guo C."/>
            <person name="Argimon S."/>
            <person name="Zhang W."/>
            <person name="Yang X."/>
            <person name="Jeffery I.B."/>
            <person name="Cooney J.C."/>
            <person name="Kagawa T.F."/>
            <person name="Liu W."/>
            <person name="Song Y."/>
            <person name="Salvetti E."/>
            <person name="Wrobel A."/>
            <person name="Rasinkangas P."/>
            <person name="Parkhill J."/>
            <person name="Rea M.C."/>
            <person name="O'Sullivan O."/>
            <person name="Ritari J."/>
            <person name="Douillard F.P."/>
            <person name="Paul Ross R."/>
            <person name="Yang R."/>
            <person name="Briner A.E."/>
            <person name="Felis G.E."/>
            <person name="de Vos W.M."/>
            <person name="Barrangou R."/>
            <person name="Klaenhammer T.R."/>
            <person name="Caufield P.W."/>
            <person name="Cui Y."/>
            <person name="Zhang H."/>
            <person name="O'Toole P.W."/>
        </authorList>
    </citation>
    <scope>NUCLEOTIDE SEQUENCE [LARGE SCALE GENOMIC DNA]</scope>
    <source>
        <strain evidence="7 8">DSM 22689</strain>
    </source>
</reference>
<protein>
    <recommendedName>
        <fullName evidence="5">Bifunctional protein PyrR</fullName>
    </recommendedName>
    <domain>
        <recommendedName>
            <fullName evidence="5">Pyrimidine operon regulatory protein</fullName>
        </recommendedName>
    </domain>
    <domain>
        <recommendedName>
            <fullName evidence="5">Uracil phosphoribosyltransferase</fullName>
            <shortName evidence="5">UPRTase</shortName>
            <ecNumber evidence="5">2.4.2.9</ecNumber>
        </recommendedName>
    </domain>
</protein>
<evidence type="ECO:0000256" key="3">
    <source>
        <dbReference type="ARBA" id="ARBA00023015"/>
    </source>
</evidence>
<dbReference type="HAMAP" id="MF_01219">
    <property type="entry name" value="PyrR"/>
    <property type="match status" value="1"/>
</dbReference>
<comment type="function">
    <text evidence="5">Regulates transcriptional attenuation of the pyrimidine nucleotide (pyr) operon by binding in a uridine-dependent manner to specific sites on pyr mRNA. This disrupts an antiterminator hairpin in the RNA and favors formation of a downstream transcription terminator, leading to a reduced expression of downstream genes.</text>
</comment>
<dbReference type="PANTHER" id="PTHR11608:SF0">
    <property type="entry name" value="BIFUNCTIONAL PROTEIN PYRR"/>
    <property type="match status" value="1"/>
</dbReference>
<gene>
    <name evidence="5" type="primary">pyrR</name>
    <name evidence="7" type="ORF">FC87_GL000565</name>
</gene>
<dbReference type="NCBIfam" id="NF003549">
    <property type="entry name" value="PRK05205.1-5"/>
    <property type="match status" value="1"/>
</dbReference>
<keyword evidence="5" id="KW-0694">RNA-binding</keyword>
<comment type="catalytic activity">
    <reaction evidence="5">
        <text>UMP + diphosphate = 5-phospho-alpha-D-ribose 1-diphosphate + uracil</text>
        <dbReference type="Rhea" id="RHEA:13017"/>
        <dbReference type="ChEBI" id="CHEBI:17568"/>
        <dbReference type="ChEBI" id="CHEBI:33019"/>
        <dbReference type="ChEBI" id="CHEBI:57865"/>
        <dbReference type="ChEBI" id="CHEBI:58017"/>
        <dbReference type="EC" id="2.4.2.9"/>
    </reaction>
</comment>
<dbReference type="EMBL" id="AYZI01000003">
    <property type="protein sequence ID" value="KRM91741.1"/>
    <property type="molecule type" value="Genomic_DNA"/>
</dbReference>
<evidence type="ECO:0000313" key="8">
    <source>
        <dbReference type="Proteomes" id="UP000051586"/>
    </source>
</evidence>
<dbReference type="RefSeq" id="WP_056961453.1">
    <property type="nucleotide sequence ID" value="NZ_AYZI01000003.1"/>
</dbReference>
<keyword evidence="5" id="KW-0328">Glycosyltransferase</keyword>
<dbReference type="PANTHER" id="PTHR11608">
    <property type="entry name" value="BIFUNCTIONAL PROTEIN PYRR"/>
    <property type="match status" value="1"/>
</dbReference>
<proteinExistence type="inferred from homology"/>
<comment type="function">
    <text evidence="5">Also displays a weak uracil phosphoribosyltransferase activity which is not physiologically significant.</text>
</comment>
<dbReference type="PATRIC" id="fig|1423745.4.peg.605"/>
<evidence type="ECO:0000256" key="2">
    <source>
        <dbReference type="ARBA" id="ARBA00022472"/>
    </source>
</evidence>
<sequence>MQDEKVVLDSMSMQRALTRITYEIIEKNKGVGNLILIGIKTRGVYLADRIANRLKKLENTDVPVIKLDITKYRDDQQSVGKVGNVAENTVDITNKNVILVDDVLYTGRTVRAALAAINEIGRPKRINLAVLVDRGHRELPIRADFVGKNIPSSKQETIKVLVSEIDNRDGVEIKQP</sequence>
<evidence type="ECO:0000256" key="4">
    <source>
        <dbReference type="ARBA" id="ARBA00023163"/>
    </source>
</evidence>
<keyword evidence="4 5" id="KW-0804">Transcription</keyword>
<accession>A0A0R2CJB1</accession>
<evidence type="ECO:0000313" key="7">
    <source>
        <dbReference type="EMBL" id="KRM91741.1"/>
    </source>
</evidence>
<keyword evidence="5" id="KW-0808">Transferase</keyword>
<dbReference type="InterPro" id="IPR050137">
    <property type="entry name" value="PyrR_bifunctional"/>
</dbReference>
<keyword evidence="2 5" id="KW-0806">Transcription termination</keyword>
<dbReference type="SUPFAM" id="SSF53271">
    <property type="entry name" value="PRTase-like"/>
    <property type="match status" value="1"/>
</dbReference>
<dbReference type="EC" id="2.4.2.9" evidence="5"/>
<dbReference type="InterPro" id="IPR000836">
    <property type="entry name" value="PRTase_dom"/>
</dbReference>
<dbReference type="CDD" id="cd06223">
    <property type="entry name" value="PRTases_typeI"/>
    <property type="match status" value="1"/>
</dbReference>
<feature type="short sequence motif" description="PRPP-binding" evidence="5">
    <location>
        <begin position="97"/>
        <end position="109"/>
    </location>
</feature>
<dbReference type="STRING" id="1423745.GCA_001311215_00196"/>
<organism evidence="7 8">
    <name type="scientific">Fructilactobacillus florum DSM 22689 = JCM 16035</name>
    <dbReference type="NCBI Taxonomy" id="1423745"/>
    <lineage>
        <taxon>Bacteria</taxon>
        <taxon>Bacillati</taxon>
        <taxon>Bacillota</taxon>
        <taxon>Bacilli</taxon>
        <taxon>Lactobacillales</taxon>
        <taxon>Lactobacillaceae</taxon>
        <taxon>Fructilactobacillus</taxon>
    </lineage>
</organism>
<dbReference type="FunFam" id="3.40.50.2020:FF:000020">
    <property type="entry name" value="Bifunctional protein PyrR"/>
    <property type="match status" value="1"/>
</dbReference>
<dbReference type="GO" id="GO:0003723">
    <property type="term" value="F:RNA binding"/>
    <property type="evidence" value="ECO:0007669"/>
    <property type="project" value="UniProtKB-UniRule"/>
</dbReference>
<dbReference type="GO" id="GO:0004845">
    <property type="term" value="F:uracil phosphoribosyltransferase activity"/>
    <property type="evidence" value="ECO:0007669"/>
    <property type="project" value="UniProtKB-UniRule"/>
</dbReference>
<dbReference type="InterPro" id="IPR023050">
    <property type="entry name" value="PyrR"/>
</dbReference>
<comment type="similarity">
    <text evidence="1 5">Belongs to the purine/pyrimidine phosphoribosyltransferase family. PyrR subfamily.</text>
</comment>
<dbReference type="Pfam" id="PF00156">
    <property type="entry name" value="Pribosyltran"/>
    <property type="match status" value="1"/>
</dbReference>
<keyword evidence="3 5" id="KW-0805">Transcription regulation</keyword>
<evidence type="ECO:0000259" key="6">
    <source>
        <dbReference type="Pfam" id="PF00156"/>
    </source>
</evidence>
<dbReference type="InterPro" id="IPR029057">
    <property type="entry name" value="PRTase-like"/>
</dbReference>
<dbReference type="Gene3D" id="3.40.50.2020">
    <property type="match status" value="1"/>
</dbReference>
<evidence type="ECO:0000256" key="5">
    <source>
        <dbReference type="HAMAP-Rule" id="MF_01219"/>
    </source>
</evidence>
<dbReference type="Proteomes" id="UP000051586">
    <property type="component" value="Unassembled WGS sequence"/>
</dbReference>
<dbReference type="AlphaFoldDB" id="A0A0R2CJB1"/>
<feature type="domain" description="Phosphoribosyltransferase" evidence="6">
    <location>
        <begin position="8"/>
        <end position="151"/>
    </location>
</feature>
<dbReference type="NCBIfam" id="NF003548">
    <property type="entry name" value="PRK05205.1-4"/>
    <property type="match status" value="1"/>
</dbReference>
<comment type="subunit">
    <text evidence="5">Homodimer and homohexamer; in equilibrium.</text>
</comment>